<protein>
    <recommendedName>
        <fullName evidence="4">Secreted protein</fullName>
    </recommendedName>
</protein>
<evidence type="ECO:0000313" key="3">
    <source>
        <dbReference type="Proteomes" id="UP001460270"/>
    </source>
</evidence>
<reference evidence="3" key="1">
    <citation type="submission" date="2024-04" db="EMBL/GenBank/DDBJ databases">
        <title>Salinicola lusitanus LLJ914,a marine bacterium isolated from the Okinawa Trough.</title>
        <authorList>
            <person name="Li J."/>
        </authorList>
    </citation>
    <scope>NUCLEOTIDE SEQUENCE [LARGE SCALE GENOMIC DNA]</scope>
</reference>
<organism evidence="2 3">
    <name type="scientific">Mugilogobius chulae</name>
    <name type="common">yellowstripe goby</name>
    <dbReference type="NCBI Taxonomy" id="88201"/>
    <lineage>
        <taxon>Eukaryota</taxon>
        <taxon>Metazoa</taxon>
        <taxon>Chordata</taxon>
        <taxon>Craniata</taxon>
        <taxon>Vertebrata</taxon>
        <taxon>Euteleostomi</taxon>
        <taxon>Actinopterygii</taxon>
        <taxon>Neopterygii</taxon>
        <taxon>Teleostei</taxon>
        <taxon>Neoteleostei</taxon>
        <taxon>Acanthomorphata</taxon>
        <taxon>Gobiaria</taxon>
        <taxon>Gobiiformes</taxon>
        <taxon>Gobioidei</taxon>
        <taxon>Gobiidae</taxon>
        <taxon>Gobionellinae</taxon>
        <taxon>Mugilogobius</taxon>
    </lineage>
</organism>
<accession>A0AAW0NSL8</accession>
<evidence type="ECO:0008006" key="4">
    <source>
        <dbReference type="Google" id="ProtNLM"/>
    </source>
</evidence>
<evidence type="ECO:0000313" key="2">
    <source>
        <dbReference type="EMBL" id="KAK7907520.1"/>
    </source>
</evidence>
<proteinExistence type="predicted"/>
<feature type="region of interest" description="Disordered" evidence="1">
    <location>
        <begin position="45"/>
        <end position="78"/>
    </location>
</feature>
<name>A0AAW0NSL8_9GOBI</name>
<sequence>MPRCLLLQMCTALNHCTTELAPDSLIPIRSSCRGHVSSVGAAAAAAVHEEESRDQSEPSSVRALSLSDAGSQYQRLHS</sequence>
<feature type="compositionally biased region" description="Polar residues" evidence="1">
    <location>
        <begin position="68"/>
        <end position="78"/>
    </location>
</feature>
<feature type="compositionally biased region" description="Basic and acidic residues" evidence="1">
    <location>
        <begin position="47"/>
        <end position="56"/>
    </location>
</feature>
<evidence type="ECO:0000256" key="1">
    <source>
        <dbReference type="SAM" id="MobiDB-lite"/>
    </source>
</evidence>
<dbReference type="Proteomes" id="UP001460270">
    <property type="component" value="Unassembled WGS sequence"/>
</dbReference>
<comment type="caution">
    <text evidence="2">The sequence shown here is derived from an EMBL/GenBank/DDBJ whole genome shotgun (WGS) entry which is preliminary data.</text>
</comment>
<dbReference type="AlphaFoldDB" id="A0AAW0NSL8"/>
<keyword evidence="3" id="KW-1185">Reference proteome</keyword>
<dbReference type="EMBL" id="JBBPFD010000011">
    <property type="protein sequence ID" value="KAK7907520.1"/>
    <property type="molecule type" value="Genomic_DNA"/>
</dbReference>
<gene>
    <name evidence="2" type="ORF">WMY93_016132</name>
</gene>